<dbReference type="PANTHER" id="PTHR44145:SF3">
    <property type="entry name" value="DNAJ HOMOLOG SUBFAMILY A MEMBER 3, MITOCHONDRIAL"/>
    <property type="match status" value="1"/>
</dbReference>
<evidence type="ECO:0000313" key="4">
    <source>
        <dbReference type="Proteomes" id="UP000191931"/>
    </source>
</evidence>
<dbReference type="Pfam" id="PF01556">
    <property type="entry name" value="DnaJ_C"/>
    <property type="match status" value="1"/>
</dbReference>
<gene>
    <name evidence="3" type="ORF">MTBBW1_630005</name>
</gene>
<dbReference type="SUPFAM" id="SSF49493">
    <property type="entry name" value="HSP40/DnaJ peptide-binding domain"/>
    <property type="match status" value="1"/>
</dbReference>
<dbReference type="SUPFAM" id="SSF46565">
    <property type="entry name" value="Chaperone J-domain"/>
    <property type="match status" value="1"/>
</dbReference>
<dbReference type="InterPro" id="IPR051938">
    <property type="entry name" value="Apopto_cytoskel_mod"/>
</dbReference>
<sequence>MDTRDYYKILEIDPLADAGAIKKAYKKLAIKYHPDRNPDDASASEKMAMLNEAYAVLSNSDKRREYDHLRERFGTDAAGRFRQSNSYEDILKHSDIEKIFQEIADSFGIRGLNELFKVSGGVNSGGFFFFGTFGPRSDAQGFNSRGFSEINNQSSTPQLKPYQKFFYNMGNKLLKRAVNSLLKAPETELDVYDNIVLSPSHARDGGPYAYYHKKRDARLVVKIPPDIKDGHKIRLKGAGIEDSLTGQKGDLFLTVAVKNDLLSRIKGFISKN</sequence>
<dbReference type="Gene3D" id="1.10.287.110">
    <property type="entry name" value="DnaJ domain"/>
    <property type="match status" value="1"/>
</dbReference>
<accession>A0A1W1HII5</accession>
<dbReference type="Pfam" id="PF00226">
    <property type="entry name" value="DnaJ"/>
    <property type="match status" value="1"/>
</dbReference>
<dbReference type="SMART" id="SM00271">
    <property type="entry name" value="DnaJ"/>
    <property type="match status" value="1"/>
</dbReference>
<dbReference type="InterPro" id="IPR002939">
    <property type="entry name" value="DnaJ_C"/>
</dbReference>
<proteinExistence type="predicted"/>
<dbReference type="EMBL" id="FWEV01000307">
    <property type="protein sequence ID" value="SLM32311.1"/>
    <property type="molecule type" value="Genomic_DNA"/>
</dbReference>
<dbReference type="STRING" id="1246637.MTBBW1_630005"/>
<organism evidence="3 4">
    <name type="scientific">Desulfamplus magnetovallimortis</name>
    <dbReference type="NCBI Taxonomy" id="1246637"/>
    <lineage>
        <taxon>Bacteria</taxon>
        <taxon>Pseudomonadati</taxon>
        <taxon>Thermodesulfobacteriota</taxon>
        <taxon>Desulfobacteria</taxon>
        <taxon>Desulfobacterales</taxon>
        <taxon>Desulfobacteraceae</taxon>
        <taxon>Desulfamplus</taxon>
    </lineage>
</organism>
<feature type="domain" description="J" evidence="2">
    <location>
        <begin position="5"/>
        <end position="70"/>
    </location>
</feature>
<dbReference type="CDD" id="cd06257">
    <property type="entry name" value="DnaJ"/>
    <property type="match status" value="1"/>
</dbReference>
<dbReference type="Gene3D" id="2.60.260.20">
    <property type="entry name" value="Urease metallochaperone UreE, N-terminal domain"/>
    <property type="match status" value="1"/>
</dbReference>
<dbReference type="InterPro" id="IPR001623">
    <property type="entry name" value="DnaJ_domain"/>
</dbReference>
<dbReference type="InterPro" id="IPR036869">
    <property type="entry name" value="J_dom_sf"/>
</dbReference>
<protein>
    <submittedName>
        <fullName evidence="3">Putative DnaJ3</fullName>
    </submittedName>
</protein>
<dbReference type="Proteomes" id="UP000191931">
    <property type="component" value="Unassembled WGS sequence"/>
</dbReference>
<evidence type="ECO:0000313" key="3">
    <source>
        <dbReference type="EMBL" id="SLM32311.1"/>
    </source>
</evidence>
<evidence type="ECO:0000259" key="2">
    <source>
        <dbReference type="PROSITE" id="PS50076"/>
    </source>
</evidence>
<reference evidence="3 4" key="1">
    <citation type="submission" date="2017-03" db="EMBL/GenBank/DDBJ databases">
        <authorList>
            <person name="Afonso C.L."/>
            <person name="Miller P.J."/>
            <person name="Scott M.A."/>
            <person name="Spackman E."/>
            <person name="Goraichik I."/>
            <person name="Dimitrov K.M."/>
            <person name="Suarez D.L."/>
            <person name="Swayne D.E."/>
        </authorList>
    </citation>
    <scope>NUCLEOTIDE SEQUENCE [LARGE SCALE GENOMIC DNA]</scope>
    <source>
        <strain evidence="3">PRJEB14757</strain>
    </source>
</reference>
<dbReference type="PRINTS" id="PR00625">
    <property type="entry name" value="JDOMAIN"/>
</dbReference>
<dbReference type="PROSITE" id="PS50076">
    <property type="entry name" value="DNAJ_2"/>
    <property type="match status" value="1"/>
</dbReference>
<dbReference type="OrthoDB" id="9779889at2"/>
<dbReference type="AlphaFoldDB" id="A0A1W1HII5"/>
<dbReference type="InterPro" id="IPR008971">
    <property type="entry name" value="HSP40/DnaJ_pept-bd"/>
</dbReference>
<dbReference type="GO" id="GO:0006457">
    <property type="term" value="P:protein folding"/>
    <property type="evidence" value="ECO:0007669"/>
    <property type="project" value="InterPro"/>
</dbReference>
<name>A0A1W1HII5_9BACT</name>
<dbReference type="RefSeq" id="WP_080801843.1">
    <property type="nucleotide sequence ID" value="NZ_LT828542.1"/>
</dbReference>
<keyword evidence="4" id="KW-1185">Reference proteome</keyword>
<keyword evidence="1" id="KW-0143">Chaperone</keyword>
<evidence type="ECO:0000256" key="1">
    <source>
        <dbReference type="ARBA" id="ARBA00023186"/>
    </source>
</evidence>
<dbReference type="PANTHER" id="PTHR44145">
    <property type="entry name" value="DNAJ HOMOLOG SUBFAMILY A MEMBER 3, MITOCHONDRIAL"/>
    <property type="match status" value="1"/>
</dbReference>
<dbReference type="GO" id="GO:0051082">
    <property type="term" value="F:unfolded protein binding"/>
    <property type="evidence" value="ECO:0007669"/>
    <property type="project" value="InterPro"/>
</dbReference>